<evidence type="ECO:0000313" key="3">
    <source>
        <dbReference type="Proteomes" id="UP000268285"/>
    </source>
</evidence>
<evidence type="ECO:0000256" key="1">
    <source>
        <dbReference type="SAM" id="MobiDB-lite"/>
    </source>
</evidence>
<feature type="region of interest" description="Disordered" evidence="1">
    <location>
        <begin position="130"/>
        <end position="162"/>
    </location>
</feature>
<dbReference type="EMBL" id="UPHU01000001">
    <property type="protein sequence ID" value="VBA56008.1"/>
    <property type="molecule type" value="Genomic_DNA"/>
</dbReference>
<dbReference type="OrthoDB" id="4741461at2"/>
<dbReference type="RefSeq" id="WP_122502635.1">
    <property type="nucleotide sequence ID" value="NZ_UPHU01000001.1"/>
</dbReference>
<dbReference type="AlphaFoldDB" id="A0A498QZ81"/>
<sequence length="162" mass="16662">MSTDAPNTHPTPAEPPAADSAPETSTPEGGAADPAGDGASPPQAGDADPKFPREQRYRVERNEARAHIEALQLREVERIAAEHLAQPGDLMELGGVELAAFVDDAGFVRPEAVAEAVGKLIVSRPGLAKNPRVAATDPTQGRGGGPLAPSAPTSFDGMFAPV</sequence>
<organism evidence="2 3">
    <name type="scientific">Mycobacterium pseudokansasii</name>
    <dbReference type="NCBI Taxonomy" id="2341080"/>
    <lineage>
        <taxon>Bacteria</taxon>
        <taxon>Bacillati</taxon>
        <taxon>Actinomycetota</taxon>
        <taxon>Actinomycetes</taxon>
        <taxon>Mycobacteriales</taxon>
        <taxon>Mycobacteriaceae</taxon>
        <taxon>Mycobacterium</taxon>
    </lineage>
</organism>
<dbReference type="Proteomes" id="UP000268285">
    <property type="component" value="Unassembled WGS sequence"/>
</dbReference>
<accession>A0A498QZ81</accession>
<keyword evidence="3" id="KW-1185">Reference proteome</keyword>
<feature type="region of interest" description="Disordered" evidence="1">
    <location>
        <begin position="1"/>
        <end position="61"/>
    </location>
</feature>
<feature type="compositionally biased region" description="Low complexity" evidence="1">
    <location>
        <begin position="16"/>
        <end position="46"/>
    </location>
</feature>
<name>A0A498QZ81_9MYCO</name>
<evidence type="ECO:0000313" key="2">
    <source>
        <dbReference type="EMBL" id="VBA56008.1"/>
    </source>
</evidence>
<protein>
    <submittedName>
        <fullName evidence="2">Uncharacterized protein</fullName>
    </submittedName>
</protein>
<reference evidence="2 3" key="1">
    <citation type="submission" date="2018-09" db="EMBL/GenBank/DDBJ databases">
        <authorList>
            <person name="Tagini F."/>
        </authorList>
    </citation>
    <scope>NUCLEOTIDE SEQUENCE [LARGE SCALE GENOMIC DNA]</scope>
    <source>
        <strain evidence="2 3">MK142</strain>
    </source>
</reference>
<feature type="compositionally biased region" description="Basic and acidic residues" evidence="1">
    <location>
        <begin position="47"/>
        <end position="61"/>
    </location>
</feature>
<proteinExistence type="predicted"/>
<gene>
    <name evidence="2" type="ORF">LAUMK142_05344</name>
</gene>